<gene>
    <name evidence="11" type="ORF">KUCA_T00002848001</name>
</gene>
<evidence type="ECO:0000256" key="7">
    <source>
        <dbReference type="ARBA" id="ARBA00023136"/>
    </source>
</evidence>
<evidence type="ECO:0000256" key="3">
    <source>
        <dbReference type="ARBA" id="ARBA00022448"/>
    </source>
</evidence>
<protein>
    <recommendedName>
        <fullName evidence="10">Amino acid transporter transmembrane domain-containing protein</fullName>
    </recommendedName>
</protein>
<evidence type="ECO:0000313" key="12">
    <source>
        <dbReference type="Proteomes" id="UP000019384"/>
    </source>
</evidence>
<dbReference type="Pfam" id="PF01490">
    <property type="entry name" value="Aa_trans"/>
    <property type="match status" value="1"/>
</dbReference>
<dbReference type="InterPro" id="IPR013057">
    <property type="entry name" value="AA_transpt_TM"/>
</dbReference>
<feature type="transmembrane region" description="Helical" evidence="9">
    <location>
        <begin position="418"/>
        <end position="435"/>
    </location>
</feature>
<sequence>MSHNLQPPAETAPSSQSDSIGSPFRDPHPNDPENASLLFELDSVSTEDRHSPETPSSSELPSTQRRFDEIYEAEALAMFEQSENKSNMRMAFMNMANSILGAGIIGQPLAFKNSGVLAGLVLMVFLTVLVDWTLRLIIVNAKLSGQKTYHDTVFFCFGLPGKITILLAQGLFAYGGSMAFCVIIGDTIPHVLRTLAGDWVEKSAVLNFLLSRNVLILALSGCISYPLSLNRDISKLAKASGVALVGMLIIVTVVVVHGPQMPADLKGSISTSQWFINKNVFQGISVISFALVCHHNTTFIYESMKKPTLDRFAKLTHISCFISMIACGLMGMVGYLTFKDKTKGNILNNFPSSDWVANIARLCFGLNMLTTFPLEVFVVREIARDFLVMWKKSRESGYASLTSQSEDDQTELSDKEHFWLTTVLCFSAISVSLFTCNLGAILELVGATSASIMAYILPPMCLLKMTTNKSFLQKLPARACIVFGYVVMFLSSAQTIYGAIHTKGGEHCNVD</sequence>
<feature type="transmembrane region" description="Helical" evidence="9">
    <location>
        <begin position="313"/>
        <end position="338"/>
    </location>
</feature>
<reference evidence="11" key="2">
    <citation type="submission" date="2014-02" db="EMBL/GenBank/DDBJ databases">
        <title>Complete DNA sequence of /Kuraishia capsulata/ illustrates novel genomic features among budding yeasts (/Saccharomycotina/).</title>
        <authorList>
            <person name="Morales L."/>
            <person name="Noel B."/>
            <person name="Porcel B."/>
            <person name="Marcet-Houben M."/>
            <person name="Hullo M-F."/>
            <person name="Sacerdot C."/>
            <person name="Tekaia F."/>
            <person name="Leh-Louis V."/>
            <person name="Despons L."/>
            <person name="Khanna V."/>
            <person name="Aury J-M."/>
            <person name="Barbe V."/>
            <person name="Couloux A."/>
            <person name="Labadie K."/>
            <person name="Pelletier E."/>
            <person name="Souciet J-L."/>
            <person name="Boekhout T."/>
            <person name="Gabaldon T."/>
            <person name="Wincker P."/>
            <person name="Dujon B."/>
        </authorList>
    </citation>
    <scope>NUCLEOTIDE SEQUENCE</scope>
    <source>
        <strain evidence="11">CBS 1993</strain>
    </source>
</reference>
<keyword evidence="4 9" id="KW-0812">Transmembrane</keyword>
<dbReference type="STRING" id="1382522.W6MK03"/>
<dbReference type="GO" id="GO:0005783">
    <property type="term" value="C:endoplasmic reticulum"/>
    <property type="evidence" value="ECO:0007669"/>
    <property type="project" value="EnsemblFungi"/>
</dbReference>
<feature type="transmembrane region" description="Helical" evidence="9">
    <location>
        <begin position="171"/>
        <end position="192"/>
    </location>
</feature>
<dbReference type="GeneID" id="34520258"/>
<dbReference type="GO" id="GO:0015179">
    <property type="term" value="F:L-amino acid transmembrane transporter activity"/>
    <property type="evidence" value="ECO:0007669"/>
    <property type="project" value="TreeGrafter"/>
</dbReference>
<reference evidence="11" key="1">
    <citation type="submission" date="2013-12" db="EMBL/GenBank/DDBJ databases">
        <authorList>
            <person name="Genoscope - CEA"/>
        </authorList>
    </citation>
    <scope>NUCLEOTIDE SEQUENCE</scope>
    <source>
        <strain evidence="11">CBS 1993</strain>
    </source>
</reference>
<name>W6MK03_9ASCO</name>
<dbReference type="AlphaFoldDB" id="W6MK03"/>
<keyword evidence="6 9" id="KW-1133">Transmembrane helix</keyword>
<proteinExistence type="inferred from homology"/>
<dbReference type="EMBL" id="HG793127">
    <property type="protein sequence ID" value="CDK26874.1"/>
    <property type="molecule type" value="Genomic_DNA"/>
</dbReference>
<evidence type="ECO:0000256" key="1">
    <source>
        <dbReference type="ARBA" id="ARBA00004141"/>
    </source>
</evidence>
<evidence type="ECO:0000313" key="11">
    <source>
        <dbReference type="EMBL" id="CDK26874.1"/>
    </source>
</evidence>
<feature type="transmembrane region" description="Helical" evidence="9">
    <location>
        <begin position="91"/>
        <end position="110"/>
    </location>
</feature>
<dbReference type="RefSeq" id="XP_022458870.1">
    <property type="nucleotide sequence ID" value="XM_022603135.1"/>
</dbReference>
<evidence type="ECO:0000256" key="9">
    <source>
        <dbReference type="SAM" id="Phobius"/>
    </source>
</evidence>
<keyword evidence="3" id="KW-0813">Transport</keyword>
<evidence type="ECO:0000256" key="4">
    <source>
        <dbReference type="ARBA" id="ARBA00022692"/>
    </source>
</evidence>
<dbReference type="Proteomes" id="UP000019384">
    <property type="component" value="Unassembled WGS sequence"/>
</dbReference>
<keyword evidence="5" id="KW-0029">Amino-acid transport</keyword>
<evidence type="ECO:0000256" key="8">
    <source>
        <dbReference type="SAM" id="MobiDB-lite"/>
    </source>
</evidence>
<feature type="region of interest" description="Disordered" evidence="8">
    <location>
        <begin position="1"/>
        <end position="64"/>
    </location>
</feature>
<dbReference type="HOGENOM" id="CLU_009020_4_1_1"/>
<evidence type="ECO:0000256" key="5">
    <source>
        <dbReference type="ARBA" id="ARBA00022970"/>
    </source>
</evidence>
<feature type="transmembrane region" description="Helical" evidence="9">
    <location>
        <begin position="116"/>
        <end position="138"/>
    </location>
</feature>
<feature type="transmembrane region" description="Helical" evidence="9">
    <location>
        <begin position="358"/>
        <end position="379"/>
    </location>
</feature>
<dbReference type="OrthoDB" id="28208at2759"/>
<feature type="compositionally biased region" description="Low complexity" evidence="8">
    <location>
        <begin position="53"/>
        <end position="63"/>
    </location>
</feature>
<comment type="subcellular location">
    <subcellularLocation>
        <location evidence="1">Membrane</location>
        <topology evidence="1">Multi-pass membrane protein</topology>
    </subcellularLocation>
</comment>
<dbReference type="GO" id="GO:0016020">
    <property type="term" value="C:membrane"/>
    <property type="evidence" value="ECO:0007669"/>
    <property type="project" value="UniProtKB-SubCell"/>
</dbReference>
<feature type="transmembrane region" description="Helical" evidence="9">
    <location>
        <begin position="204"/>
        <end position="227"/>
    </location>
</feature>
<keyword evidence="12" id="KW-1185">Reference proteome</keyword>
<keyword evidence="7 9" id="KW-0472">Membrane</keyword>
<evidence type="ECO:0000256" key="2">
    <source>
        <dbReference type="ARBA" id="ARBA00008066"/>
    </source>
</evidence>
<evidence type="ECO:0000259" key="10">
    <source>
        <dbReference type="Pfam" id="PF01490"/>
    </source>
</evidence>
<feature type="transmembrane region" description="Helical" evidence="9">
    <location>
        <begin position="280"/>
        <end position="301"/>
    </location>
</feature>
<dbReference type="PANTHER" id="PTHR22950">
    <property type="entry name" value="AMINO ACID TRANSPORTER"/>
    <property type="match status" value="1"/>
</dbReference>
<feature type="transmembrane region" description="Helical" evidence="9">
    <location>
        <begin position="475"/>
        <end position="497"/>
    </location>
</feature>
<feature type="domain" description="Amino acid transporter transmembrane" evidence="10">
    <location>
        <begin position="85"/>
        <end position="496"/>
    </location>
</feature>
<accession>W6MK03</accession>
<feature type="transmembrane region" description="Helical" evidence="9">
    <location>
        <begin position="239"/>
        <end position="260"/>
    </location>
</feature>
<comment type="similarity">
    <text evidence="2">Belongs to the amino acid/polyamine transporter 2 family.</text>
</comment>
<feature type="transmembrane region" description="Helical" evidence="9">
    <location>
        <begin position="441"/>
        <end position="463"/>
    </location>
</feature>
<organism evidence="11 12">
    <name type="scientific">Kuraishia capsulata CBS 1993</name>
    <dbReference type="NCBI Taxonomy" id="1382522"/>
    <lineage>
        <taxon>Eukaryota</taxon>
        <taxon>Fungi</taxon>
        <taxon>Dikarya</taxon>
        <taxon>Ascomycota</taxon>
        <taxon>Saccharomycotina</taxon>
        <taxon>Pichiomycetes</taxon>
        <taxon>Pichiales</taxon>
        <taxon>Pichiaceae</taxon>
        <taxon>Kuraishia</taxon>
    </lineage>
</organism>
<evidence type="ECO:0000256" key="6">
    <source>
        <dbReference type="ARBA" id="ARBA00022989"/>
    </source>
</evidence>
<dbReference type="PANTHER" id="PTHR22950:SF458">
    <property type="entry name" value="SODIUM-COUPLED NEUTRAL AMINO ACID TRANSPORTER 11-RELATED"/>
    <property type="match status" value="1"/>
</dbReference>